<comment type="caution">
    <text evidence="1">The sequence shown here is derived from an EMBL/GenBank/DDBJ whole genome shotgun (WGS) entry which is preliminary data.</text>
</comment>
<accession>A0ACC1A4K2</accession>
<protein>
    <submittedName>
        <fullName evidence="1">Uncharacterized protein</fullName>
    </submittedName>
</protein>
<reference evidence="2" key="1">
    <citation type="journal article" date="2023" name="G3 (Bethesda)">
        <title>Genome assembly and association tests identify interacting loci associated with vigor, precocity, and sex in interspecific pistachio rootstocks.</title>
        <authorList>
            <person name="Palmer W."/>
            <person name="Jacygrad E."/>
            <person name="Sagayaradj S."/>
            <person name="Cavanaugh K."/>
            <person name="Han R."/>
            <person name="Bertier L."/>
            <person name="Beede B."/>
            <person name="Kafkas S."/>
            <person name="Golino D."/>
            <person name="Preece J."/>
            <person name="Michelmore R."/>
        </authorList>
    </citation>
    <scope>NUCLEOTIDE SEQUENCE [LARGE SCALE GENOMIC DNA]</scope>
</reference>
<evidence type="ECO:0000313" key="2">
    <source>
        <dbReference type="Proteomes" id="UP001164250"/>
    </source>
</evidence>
<organism evidence="1 2">
    <name type="scientific">Pistacia atlantica</name>
    <dbReference type="NCBI Taxonomy" id="434234"/>
    <lineage>
        <taxon>Eukaryota</taxon>
        <taxon>Viridiplantae</taxon>
        <taxon>Streptophyta</taxon>
        <taxon>Embryophyta</taxon>
        <taxon>Tracheophyta</taxon>
        <taxon>Spermatophyta</taxon>
        <taxon>Magnoliopsida</taxon>
        <taxon>eudicotyledons</taxon>
        <taxon>Gunneridae</taxon>
        <taxon>Pentapetalae</taxon>
        <taxon>rosids</taxon>
        <taxon>malvids</taxon>
        <taxon>Sapindales</taxon>
        <taxon>Anacardiaceae</taxon>
        <taxon>Pistacia</taxon>
    </lineage>
</organism>
<dbReference type="EMBL" id="CM047908">
    <property type="protein sequence ID" value="KAJ0081217.1"/>
    <property type="molecule type" value="Genomic_DNA"/>
</dbReference>
<proteinExistence type="predicted"/>
<gene>
    <name evidence="1" type="ORF">Patl1_09617</name>
</gene>
<name>A0ACC1A4K2_9ROSI</name>
<keyword evidence="2" id="KW-1185">Reference proteome</keyword>
<sequence>MSQVMTLQVEQAASTTTTNSTSTPAVAMAPPPPPPPTHRRPRVREVSSRFMSPVASSSSSSSLPNHKLHQQQRHRRHQDNSHGEGASSADENHRPIETARSLESPFQFQRSVRHQQHPHQRRSGNSLRPDTPTVMTSSLQSSTRPRLIQRTSSGVATAATKLLQSLSSQEDTSSIASDDNCSQLSESDMLPTVSNRLLGERNINRVNSSLNLPLSTASVKGSEKATPAVSRSYTNSGKLGGFSLPPVAPPQTKAGTEARKGKKVSSHQEDIHSLKLLHNHYLQWRFANAKAEAFMQAQTRETERTLYCCGVKIEEMYDSVKRKRIELGILRRSKMLSTILEAQMPYLDEWGALEGDYSNSLSEEIKALVNASLQLPIGGNVRADVREVGEALNSSVKLMETIILNVQSYMPKAEVVEFLMSELAKVTGGERALIEECGGLLSKTHAYQVEECSLRGEFMQLHKRLPAKLQEEENKNSSLSAVHMR</sequence>
<dbReference type="Proteomes" id="UP001164250">
    <property type="component" value="Chromosome 12"/>
</dbReference>
<evidence type="ECO:0000313" key="1">
    <source>
        <dbReference type="EMBL" id="KAJ0081217.1"/>
    </source>
</evidence>